<protein>
    <submittedName>
        <fullName evidence="1">WbqC family protein</fullName>
    </submittedName>
</protein>
<comment type="caution">
    <text evidence="1">The sequence shown here is derived from an EMBL/GenBank/DDBJ whole genome shotgun (WGS) entry which is preliminary data.</text>
</comment>
<evidence type="ECO:0000313" key="1">
    <source>
        <dbReference type="EMBL" id="GAA3904724.1"/>
    </source>
</evidence>
<organism evidence="1 2">
    <name type="scientific">Streptomyces gulbargensis</name>
    <dbReference type="NCBI Taxonomy" id="364901"/>
    <lineage>
        <taxon>Bacteria</taxon>
        <taxon>Bacillati</taxon>
        <taxon>Actinomycetota</taxon>
        <taxon>Actinomycetes</taxon>
        <taxon>Kitasatosporales</taxon>
        <taxon>Streptomycetaceae</taxon>
        <taxon>Streptomyces</taxon>
    </lineage>
</organism>
<dbReference type="InterPro" id="IPR014985">
    <property type="entry name" value="WbqC"/>
</dbReference>
<reference evidence="2" key="1">
    <citation type="journal article" date="2019" name="Int. J. Syst. Evol. Microbiol.">
        <title>The Global Catalogue of Microorganisms (GCM) 10K type strain sequencing project: providing services to taxonomists for standard genome sequencing and annotation.</title>
        <authorList>
            <consortium name="The Broad Institute Genomics Platform"/>
            <consortium name="The Broad Institute Genome Sequencing Center for Infectious Disease"/>
            <person name="Wu L."/>
            <person name="Ma J."/>
        </authorList>
    </citation>
    <scope>NUCLEOTIDE SEQUENCE [LARGE SCALE GENOMIC DNA]</scope>
    <source>
        <strain evidence="2">JCM 16956</strain>
    </source>
</reference>
<accession>A0ABP7LME9</accession>
<evidence type="ECO:0000313" key="2">
    <source>
        <dbReference type="Proteomes" id="UP001501000"/>
    </source>
</evidence>
<sequence>MAIHQPNLFPRLSTLAKIFAADCWIVLDDVQFARRDFQHRARLGSMSSPARHQWLSIPTHLPNGRSTLVRDAVVVDPDRSRRRVMHMLAQLYAKSPEWPLLRRELDSVLRKFHDSANTAEVAEESTRALLRLLGWTGSILHSSHLPARSERSQRLADLSSVTGASGYLCGTGGMRYLVTEPFAAHGVDVVPFVTPATDMWKGAREVSAVHAVMTAGIAKVTDAVRVVASCHRLGGCSA</sequence>
<dbReference type="Proteomes" id="UP001501000">
    <property type="component" value="Unassembled WGS sequence"/>
</dbReference>
<proteinExistence type="predicted"/>
<gene>
    <name evidence="1" type="ORF">GCM10022244_13630</name>
</gene>
<keyword evidence="2" id="KW-1185">Reference proteome</keyword>
<dbReference type="RefSeq" id="WP_345279497.1">
    <property type="nucleotide sequence ID" value="NZ_BAABAJ010000003.1"/>
</dbReference>
<name>A0ABP7LME9_9ACTN</name>
<dbReference type="EMBL" id="BAABAJ010000003">
    <property type="protein sequence ID" value="GAA3904724.1"/>
    <property type="molecule type" value="Genomic_DNA"/>
</dbReference>
<dbReference type="Pfam" id="PF08889">
    <property type="entry name" value="WbqC"/>
    <property type="match status" value="1"/>
</dbReference>